<dbReference type="EMBL" id="CP093350">
    <property type="protein sequence ID" value="WOH13064.1"/>
    <property type="molecule type" value="Genomic_DNA"/>
</dbReference>
<evidence type="ECO:0000313" key="5">
    <source>
        <dbReference type="Proteomes" id="UP000077755"/>
    </source>
</evidence>
<comment type="caution">
    <text evidence="3">Lacks conserved residue(s) required for the propagation of feature annotation.</text>
</comment>
<keyword evidence="2" id="KW-0804">Transcription</keyword>
<comment type="similarity">
    <text evidence="3">Belongs to the GRAS family.</text>
</comment>
<dbReference type="AlphaFoldDB" id="A0A175YPE0"/>
<reference evidence="4" key="2">
    <citation type="submission" date="2022-03" db="EMBL/GenBank/DDBJ databases">
        <title>Draft title - Genomic analysis of global carrot germplasm unveils the trajectory of domestication and the origin of high carotenoid orange carrot.</title>
        <authorList>
            <person name="Iorizzo M."/>
            <person name="Ellison S."/>
            <person name="Senalik D."/>
            <person name="Macko-Podgorni A."/>
            <person name="Grzebelus D."/>
            <person name="Bostan H."/>
            <person name="Rolling W."/>
            <person name="Curaba J."/>
            <person name="Simon P."/>
        </authorList>
    </citation>
    <scope>NUCLEOTIDE SEQUENCE</scope>
    <source>
        <tissue evidence="4">Leaf</tissue>
    </source>
</reference>
<dbReference type="Gramene" id="KZM85576">
    <property type="protein sequence ID" value="KZM85576"/>
    <property type="gene ID" value="DCAR_027002"/>
</dbReference>
<dbReference type="Proteomes" id="UP000077755">
    <property type="component" value="Chromosome 8"/>
</dbReference>
<dbReference type="Pfam" id="PF03514">
    <property type="entry name" value="GRAS"/>
    <property type="match status" value="1"/>
</dbReference>
<dbReference type="PROSITE" id="PS50985">
    <property type="entry name" value="GRAS"/>
    <property type="match status" value="1"/>
</dbReference>
<organism evidence="4 5">
    <name type="scientific">Daucus carota subsp. sativus</name>
    <name type="common">Carrot</name>
    <dbReference type="NCBI Taxonomy" id="79200"/>
    <lineage>
        <taxon>Eukaryota</taxon>
        <taxon>Viridiplantae</taxon>
        <taxon>Streptophyta</taxon>
        <taxon>Embryophyta</taxon>
        <taxon>Tracheophyta</taxon>
        <taxon>Spermatophyta</taxon>
        <taxon>Magnoliopsida</taxon>
        <taxon>eudicotyledons</taxon>
        <taxon>Gunneridae</taxon>
        <taxon>Pentapetalae</taxon>
        <taxon>asterids</taxon>
        <taxon>campanulids</taxon>
        <taxon>Apiales</taxon>
        <taxon>Apiaceae</taxon>
        <taxon>Apioideae</taxon>
        <taxon>Scandiceae</taxon>
        <taxon>Daucinae</taxon>
        <taxon>Daucus</taxon>
        <taxon>Daucus sect. Daucus</taxon>
    </lineage>
</organism>
<evidence type="ECO:0000313" key="4">
    <source>
        <dbReference type="EMBL" id="WOH13064.1"/>
    </source>
</evidence>
<evidence type="ECO:0000256" key="2">
    <source>
        <dbReference type="ARBA" id="ARBA00023163"/>
    </source>
</evidence>
<dbReference type="KEGG" id="dcr:108198489"/>
<keyword evidence="1" id="KW-0805">Transcription regulation</keyword>
<feature type="short sequence motif" description="VHIID" evidence="3">
    <location>
        <begin position="305"/>
        <end position="309"/>
    </location>
</feature>
<keyword evidence="5" id="KW-1185">Reference proteome</keyword>
<evidence type="ECO:0000256" key="1">
    <source>
        <dbReference type="ARBA" id="ARBA00023015"/>
    </source>
</evidence>
<dbReference type="OMA" id="REFECTS"/>
<feature type="region of interest" description="Leucine repeat II (LRII)" evidence="3">
    <location>
        <begin position="351"/>
        <end position="383"/>
    </location>
</feature>
<evidence type="ECO:0000256" key="3">
    <source>
        <dbReference type="PROSITE-ProRule" id="PRU01191"/>
    </source>
</evidence>
<accession>A0A175YPE0</accession>
<reference evidence="4" key="1">
    <citation type="journal article" date="2016" name="Nat. Genet.">
        <title>A high-quality carrot genome assembly provides new insights into carotenoid accumulation and asterid genome evolution.</title>
        <authorList>
            <person name="Iorizzo M."/>
            <person name="Ellison S."/>
            <person name="Senalik D."/>
            <person name="Zeng P."/>
            <person name="Satapoomin P."/>
            <person name="Huang J."/>
            <person name="Bowman M."/>
            <person name="Iovene M."/>
            <person name="Sanseverino W."/>
            <person name="Cavagnaro P."/>
            <person name="Yildiz M."/>
            <person name="Macko-Podgorni A."/>
            <person name="Moranska E."/>
            <person name="Grzebelus E."/>
            <person name="Grzebelus D."/>
            <person name="Ashrafi H."/>
            <person name="Zheng Z."/>
            <person name="Cheng S."/>
            <person name="Spooner D."/>
            <person name="Van Deynze A."/>
            <person name="Simon P."/>
        </authorList>
    </citation>
    <scope>NUCLEOTIDE SEQUENCE</scope>
    <source>
        <tissue evidence="4">Leaf</tissue>
    </source>
</reference>
<proteinExistence type="inferred from homology"/>
<sequence>MSNMPSKLSNSRNIVELYSSSEDLDLDLESEQCGKRKKQINLNAAGPANSSGFGGFEDLYFDAGSPQVQSCQVQSCQDEIVEVGMVKFEDSELGESEKQKAEKFNLDSLGLLKNYGYRFRHLKGEKIEVAGCGVERDKGSERRVSTDAIIRQAGESFINSSVKRCNGFSDASHTNKLVGLSDKEAKDVELVGNLLAAAEKVGQKKLRRARKLLRKCSEWACDDGNPVQRLVYYFAAALCEKIDQHIGREMSKSLEKKVELLDFEEVVMSQKSANIAFLKEVPFAQVSQFTGVQAIIEHVAEATRVHIIDFFIMNGSNCIVLLQALAARDEHPIEHLRITAVGTKSQERLEETGKRLMTFAESVNLPFSFNLVMVADMLDLNEGLFKLNAEEVVVVQSSYLFSTLISKSDRLEYVMRVIRDINPSVMVMIENEGNHNSSVFVKRFVEALFYYGAFFDCIEDCMERSNPDRLLVELIHFSPAIQNIVVADGEDRITRQVDMSVWREFFKRFMMVELELSKSSLYHARLIVNKFACGSSCTLDRDGKCLIIGWKGTPIHSLSAWKFE</sequence>
<dbReference type="InterPro" id="IPR005202">
    <property type="entry name" value="TF_GRAS"/>
</dbReference>
<feature type="region of interest" description="SAW" evidence="3">
    <location>
        <begin position="486"/>
        <end position="562"/>
    </location>
</feature>
<dbReference type="PANTHER" id="PTHR31636">
    <property type="entry name" value="OSJNBA0084A10.13 PROTEIN-RELATED"/>
    <property type="match status" value="1"/>
</dbReference>
<protein>
    <submittedName>
        <fullName evidence="4">Uncharacterized protein</fullName>
    </submittedName>
</protein>
<gene>
    <name evidence="4" type="ORF">DCAR_0832573</name>
</gene>
<name>A0A175YPE0_DAUCS</name>
<dbReference type="OrthoDB" id="770224at2759"/>